<dbReference type="EMBL" id="PFWY01000016">
    <property type="protein sequence ID" value="PJA41386.1"/>
    <property type="molecule type" value="Genomic_DNA"/>
</dbReference>
<dbReference type="CDD" id="cd02883">
    <property type="entry name" value="NUDIX_Hydrolase"/>
    <property type="match status" value="1"/>
</dbReference>
<sequence>MSEQKDTPSATNSRDTRIVTFKWHTNELLDVSEFKPTQIYGFCKTKDNLVCLVRDKNEERFTLLGGGIDDGETPEQALVREFREEAQFEPKNIKLLGSVEVIVEEEGKPTEKTQQVRYICEFDKLDEFIPEKDGWEVVERIWVYYKDLPKYLKWMKYESGKEVFDAFKKAL</sequence>
<protein>
    <recommendedName>
        <fullName evidence="1">Nudix hydrolase domain-containing protein</fullName>
    </recommendedName>
</protein>
<comment type="caution">
    <text evidence="2">The sequence shown here is derived from an EMBL/GenBank/DDBJ whole genome shotgun (WGS) entry which is preliminary data.</text>
</comment>
<evidence type="ECO:0000313" key="2">
    <source>
        <dbReference type="EMBL" id="PJA41386.1"/>
    </source>
</evidence>
<proteinExistence type="predicted"/>
<gene>
    <name evidence="2" type="ORF">CO178_00285</name>
</gene>
<evidence type="ECO:0000259" key="1">
    <source>
        <dbReference type="PROSITE" id="PS51462"/>
    </source>
</evidence>
<reference evidence="3" key="1">
    <citation type="submission" date="2017-09" db="EMBL/GenBank/DDBJ databases">
        <title>Depth-based differentiation of microbial function through sediment-hosted aquifers and enrichment of novel symbionts in the deep terrestrial subsurface.</title>
        <authorList>
            <person name="Probst A.J."/>
            <person name="Ladd B."/>
            <person name="Jarett J.K."/>
            <person name="Geller-Mcgrath D.E."/>
            <person name="Sieber C.M.K."/>
            <person name="Emerson J.B."/>
            <person name="Anantharaman K."/>
            <person name="Thomas B.C."/>
            <person name="Malmstrom R."/>
            <person name="Stieglmeier M."/>
            <person name="Klingl A."/>
            <person name="Woyke T."/>
            <person name="Ryan C.M."/>
            <person name="Banfield J.F."/>
        </authorList>
    </citation>
    <scope>NUCLEOTIDE SEQUENCE [LARGE SCALE GENOMIC DNA]</scope>
</reference>
<dbReference type="InterPro" id="IPR015797">
    <property type="entry name" value="NUDIX_hydrolase-like_dom_sf"/>
</dbReference>
<organism evidence="2 3">
    <name type="scientific">candidate division WWE3 bacterium CG_4_9_14_3_um_filter_34_6</name>
    <dbReference type="NCBI Taxonomy" id="1975079"/>
    <lineage>
        <taxon>Bacteria</taxon>
        <taxon>Katanobacteria</taxon>
    </lineage>
</organism>
<dbReference type="Proteomes" id="UP000230683">
    <property type="component" value="Unassembled WGS sequence"/>
</dbReference>
<dbReference type="PROSITE" id="PS51462">
    <property type="entry name" value="NUDIX"/>
    <property type="match status" value="1"/>
</dbReference>
<name>A0A2M7X5C4_UNCKA</name>
<dbReference type="Pfam" id="PF00293">
    <property type="entry name" value="NUDIX"/>
    <property type="match status" value="1"/>
</dbReference>
<evidence type="ECO:0000313" key="3">
    <source>
        <dbReference type="Proteomes" id="UP000230683"/>
    </source>
</evidence>
<feature type="domain" description="Nudix hydrolase" evidence="1">
    <location>
        <begin position="32"/>
        <end position="168"/>
    </location>
</feature>
<dbReference type="PANTHER" id="PTHR43736:SF1">
    <property type="entry name" value="DIHYDRONEOPTERIN TRIPHOSPHATE DIPHOSPHATASE"/>
    <property type="match status" value="1"/>
</dbReference>
<dbReference type="PANTHER" id="PTHR43736">
    <property type="entry name" value="ADP-RIBOSE PYROPHOSPHATASE"/>
    <property type="match status" value="1"/>
</dbReference>
<dbReference type="InterPro" id="IPR000086">
    <property type="entry name" value="NUDIX_hydrolase_dom"/>
</dbReference>
<dbReference type="AlphaFoldDB" id="A0A2M7X5C4"/>
<accession>A0A2M7X5C4</accession>
<dbReference type="Gene3D" id="3.90.79.10">
    <property type="entry name" value="Nucleoside Triphosphate Pyrophosphohydrolase"/>
    <property type="match status" value="1"/>
</dbReference>
<dbReference type="SUPFAM" id="SSF55811">
    <property type="entry name" value="Nudix"/>
    <property type="match status" value="1"/>
</dbReference>